<feature type="region of interest" description="Disordered" evidence="1">
    <location>
        <begin position="404"/>
        <end position="468"/>
    </location>
</feature>
<organism evidence="2 3">
    <name type="scientific">Aspergillus leporis</name>
    <dbReference type="NCBI Taxonomy" id="41062"/>
    <lineage>
        <taxon>Eukaryota</taxon>
        <taxon>Fungi</taxon>
        <taxon>Dikarya</taxon>
        <taxon>Ascomycota</taxon>
        <taxon>Pezizomycotina</taxon>
        <taxon>Eurotiomycetes</taxon>
        <taxon>Eurotiomycetidae</taxon>
        <taxon>Eurotiales</taxon>
        <taxon>Aspergillaceae</taxon>
        <taxon>Aspergillus</taxon>
        <taxon>Aspergillus subgen. Circumdati</taxon>
    </lineage>
</organism>
<dbReference type="OrthoDB" id="2240312at2759"/>
<dbReference type="InterPro" id="IPR039601">
    <property type="entry name" value="Rrn5"/>
</dbReference>
<feature type="compositionally biased region" description="Polar residues" evidence="1">
    <location>
        <begin position="656"/>
        <end position="672"/>
    </location>
</feature>
<proteinExistence type="predicted"/>
<dbReference type="GO" id="GO:0001181">
    <property type="term" value="F:RNA polymerase I general transcription initiation factor activity"/>
    <property type="evidence" value="ECO:0007669"/>
    <property type="project" value="TreeGrafter"/>
</dbReference>
<dbReference type="PANTHER" id="PTHR28079">
    <property type="entry name" value="RNA POLYMERASE I-SPECIFIC TRANSCRIPTION INITIATION FACTOR RRN5"/>
    <property type="match status" value="1"/>
</dbReference>
<feature type="compositionally biased region" description="Basic and acidic residues" evidence="1">
    <location>
        <begin position="687"/>
        <end position="696"/>
    </location>
</feature>
<evidence type="ECO:0000313" key="3">
    <source>
        <dbReference type="Proteomes" id="UP000326565"/>
    </source>
</evidence>
<dbReference type="GO" id="GO:0000500">
    <property type="term" value="C:RNA polymerase I upstream activating factor complex"/>
    <property type="evidence" value="ECO:0007669"/>
    <property type="project" value="InterPro"/>
</dbReference>
<feature type="compositionally biased region" description="Polar residues" evidence="1">
    <location>
        <begin position="730"/>
        <end position="740"/>
    </location>
</feature>
<feature type="compositionally biased region" description="Low complexity" evidence="1">
    <location>
        <begin position="644"/>
        <end position="655"/>
    </location>
</feature>
<gene>
    <name evidence="2" type="ORF">BDV29DRAFT_78109</name>
</gene>
<reference evidence="2 3" key="1">
    <citation type="submission" date="2019-04" db="EMBL/GenBank/DDBJ databases">
        <title>Friends and foes A comparative genomics study of 23 Aspergillus species from section Flavi.</title>
        <authorList>
            <consortium name="DOE Joint Genome Institute"/>
            <person name="Kjaerbolling I."/>
            <person name="Vesth T."/>
            <person name="Frisvad J.C."/>
            <person name="Nybo J.L."/>
            <person name="Theobald S."/>
            <person name="Kildgaard S."/>
            <person name="Isbrandt T."/>
            <person name="Kuo A."/>
            <person name="Sato A."/>
            <person name="Lyhne E.K."/>
            <person name="Kogle M.E."/>
            <person name="Wiebenga A."/>
            <person name="Kun R.S."/>
            <person name="Lubbers R.J."/>
            <person name="Makela M.R."/>
            <person name="Barry K."/>
            <person name="Chovatia M."/>
            <person name="Clum A."/>
            <person name="Daum C."/>
            <person name="Haridas S."/>
            <person name="He G."/>
            <person name="LaButti K."/>
            <person name="Lipzen A."/>
            <person name="Mondo S."/>
            <person name="Riley R."/>
            <person name="Salamov A."/>
            <person name="Simmons B.A."/>
            <person name="Magnuson J.K."/>
            <person name="Henrissat B."/>
            <person name="Mortensen U.H."/>
            <person name="Larsen T.O."/>
            <person name="Devries R.P."/>
            <person name="Grigoriev I.V."/>
            <person name="Machida M."/>
            <person name="Baker S.E."/>
            <person name="Andersen M.R."/>
        </authorList>
    </citation>
    <scope>NUCLEOTIDE SEQUENCE [LARGE SCALE GENOMIC DNA]</scope>
    <source>
        <strain evidence="2 3">CBS 151.66</strain>
    </source>
</reference>
<keyword evidence="3" id="KW-1185">Reference proteome</keyword>
<sequence length="740" mass="83858">MSSSSLYEPEEDDEASDLDIDTSIARSRVPPSSPLSHRTRLSSLPGPDERPISKPPRKTKRLTRTQALEELQLSIGKESVEAYSNLFAQTANNHASVDTKSNGENHQSTQNGIVIWTSREKEILFNILDRKGRNGIPDIARAIGSKSELEVQEHLRLLHRGLEWQHQKDRHSRTVILGDVPAAAEISSECCNMLDEYAKHLALREQQDENVAGRKKHHDMWIIDRETAELVDEQVESQEENLPTSSSVYHTAGLLNIPRWIRLSERLFMNFGGERLDDNWVNVAYADETPSVTADAFADFYALTVSVTRRLVQSALFFAMSRLRNMRETGNHKARVVRSRDIKTALDVLNMKRDGYDYWAGLARRCSLEVSDVRHLKGWKSVHLDHDEVEAMLSGEIPFDTEWVQSTSRQRSESRVGSETDGGHTADTVEYDSDSGSEYEPEHSPIPSTRSSPEVSGGEGDPEDEHAEQIDQKVSCLEEEELWKALSRPAPAFVIPIKEEGQDNKPRKPIGERKTVQDLVDWREKTLYRSDWEEYGHEVYDIYEEISEERRKRRRLNISGDQPPSSNDGIDNQANEASISSISNKDGQNHHNEDIDPSEGENESMEMDDPSAPDQDPTIHQDEDQGSEVSRSDSRSRNPQHKYQSQSSPKPDQQQTHGSDASSAPASPTKENNIGYRSPILTRRMRIKVDRKKEEEANLSSSSDDDLPRARRRYSSSSEDDRNGMPLHSQPMSPTDWSSD</sequence>
<evidence type="ECO:0000313" key="2">
    <source>
        <dbReference type="EMBL" id="KAB8076812.1"/>
    </source>
</evidence>
<feature type="compositionally biased region" description="Acidic residues" evidence="1">
    <location>
        <begin position="595"/>
        <end position="611"/>
    </location>
</feature>
<dbReference type="AlphaFoldDB" id="A0A5N5XBT5"/>
<accession>A0A5N5XBT5</accession>
<feature type="region of interest" description="Disordered" evidence="1">
    <location>
        <begin position="554"/>
        <end position="740"/>
    </location>
</feature>
<dbReference type="PANTHER" id="PTHR28079:SF1">
    <property type="entry name" value="RNA POLYMERASE I-SPECIFIC TRANSCRIPTION INITIATION FACTOR RRN5"/>
    <property type="match status" value="1"/>
</dbReference>
<dbReference type="Proteomes" id="UP000326565">
    <property type="component" value="Unassembled WGS sequence"/>
</dbReference>
<dbReference type="GO" id="GO:0042790">
    <property type="term" value="P:nucleolar large rRNA transcription by RNA polymerase I"/>
    <property type="evidence" value="ECO:0007669"/>
    <property type="project" value="InterPro"/>
</dbReference>
<dbReference type="GO" id="GO:0006361">
    <property type="term" value="P:transcription initiation at RNA polymerase I promoter"/>
    <property type="evidence" value="ECO:0007669"/>
    <property type="project" value="TreeGrafter"/>
</dbReference>
<evidence type="ECO:0000256" key="1">
    <source>
        <dbReference type="SAM" id="MobiDB-lite"/>
    </source>
</evidence>
<feature type="compositionally biased region" description="Basic and acidic residues" evidence="1">
    <location>
        <begin position="410"/>
        <end position="424"/>
    </location>
</feature>
<dbReference type="EMBL" id="ML732176">
    <property type="protein sequence ID" value="KAB8076812.1"/>
    <property type="molecule type" value="Genomic_DNA"/>
</dbReference>
<protein>
    <recommendedName>
        <fullName evidence="4">Myb-like domain-containing protein</fullName>
    </recommendedName>
</protein>
<feature type="compositionally biased region" description="Acidic residues" evidence="1">
    <location>
        <begin position="8"/>
        <end position="20"/>
    </location>
</feature>
<feature type="region of interest" description="Disordered" evidence="1">
    <location>
        <begin position="1"/>
        <end position="61"/>
    </location>
</feature>
<feature type="compositionally biased region" description="Polar residues" evidence="1">
    <location>
        <begin position="559"/>
        <end position="586"/>
    </location>
</feature>
<name>A0A5N5XBT5_9EURO</name>
<feature type="compositionally biased region" description="Acidic residues" evidence="1">
    <location>
        <begin position="429"/>
        <end position="439"/>
    </location>
</feature>
<evidence type="ECO:0008006" key="4">
    <source>
        <dbReference type="Google" id="ProtNLM"/>
    </source>
</evidence>
<dbReference type="GO" id="GO:0000182">
    <property type="term" value="F:rDNA binding"/>
    <property type="evidence" value="ECO:0007669"/>
    <property type="project" value="TreeGrafter"/>
</dbReference>